<keyword evidence="3" id="KW-1185">Reference proteome</keyword>
<reference evidence="2" key="1">
    <citation type="submission" date="2021-03" db="EMBL/GenBank/DDBJ databases">
        <title>Draft genome sequence of rust myrtle Austropuccinia psidii MF-1, a brazilian biotype.</title>
        <authorList>
            <person name="Quecine M.C."/>
            <person name="Pachon D.M.R."/>
            <person name="Bonatelli M.L."/>
            <person name="Correr F.H."/>
            <person name="Franceschini L.M."/>
            <person name="Leite T.F."/>
            <person name="Margarido G.R.A."/>
            <person name="Almeida C.A."/>
            <person name="Ferrarezi J.A."/>
            <person name="Labate C.A."/>
        </authorList>
    </citation>
    <scope>NUCLEOTIDE SEQUENCE</scope>
    <source>
        <strain evidence="2">MF-1</strain>
    </source>
</reference>
<evidence type="ECO:0000313" key="3">
    <source>
        <dbReference type="Proteomes" id="UP000765509"/>
    </source>
</evidence>
<proteinExistence type="predicted"/>
<feature type="compositionally biased region" description="Polar residues" evidence="1">
    <location>
        <begin position="26"/>
        <end position="41"/>
    </location>
</feature>
<feature type="region of interest" description="Disordered" evidence="1">
    <location>
        <begin position="1"/>
        <end position="59"/>
    </location>
</feature>
<sequence length="246" mass="27161">MPSTRSGASYNPSSRSQKGSRHEYGRSQSATEGQGSVNGSRTEILCHSEADNTVLPSKRADTATRSLSGYIQSQPEGLQQCIAAQRVPDPCRSVEKLHEFLPDCEKIPGPSQHLQVTQWMACIYEKKHDAFNSRMEEKQPSTTQGSAKNSPSSQQQQFQCEKEATSSEEGKRQGASHKTLQTGLQNPKNSVGCHEKCISDGQNNYAITEKGGRQIKISEIISDIFHAIPELYEAINDIKCHISDKH</sequence>
<gene>
    <name evidence="2" type="ORF">O181_071306</name>
</gene>
<dbReference type="Proteomes" id="UP000765509">
    <property type="component" value="Unassembled WGS sequence"/>
</dbReference>
<evidence type="ECO:0000256" key="1">
    <source>
        <dbReference type="SAM" id="MobiDB-lite"/>
    </source>
</evidence>
<feature type="compositionally biased region" description="Basic and acidic residues" evidence="1">
    <location>
        <begin position="160"/>
        <end position="172"/>
    </location>
</feature>
<name>A0A9Q3F710_9BASI</name>
<comment type="caution">
    <text evidence="2">The sequence shown here is derived from an EMBL/GenBank/DDBJ whole genome shotgun (WGS) entry which is preliminary data.</text>
</comment>
<organism evidence="2 3">
    <name type="scientific">Austropuccinia psidii MF-1</name>
    <dbReference type="NCBI Taxonomy" id="1389203"/>
    <lineage>
        <taxon>Eukaryota</taxon>
        <taxon>Fungi</taxon>
        <taxon>Dikarya</taxon>
        <taxon>Basidiomycota</taxon>
        <taxon>Pucciniomycotina</taxon>
        <taxon>Pucciniomycetes</taxon>
        <taxon>Pucciniales</taxon>
        <taxon>Sphaerophragmiaceae</taxon>
        <taxon>Austropuccinia</taxon>
    </lineage>
</organism>
<dbReference type="AlphaFoldDB" id="A0A9Q3F710"/>
<protein>
    <submittedName>
        <fullName evidence="2">Uncharacterized protein</fullName>
    </submittedName>
</protein>
<feature type="compositionally biased region" description="Polar residues" evidence="1">
    <location>
        <begin position="140"/>
        <end position="159"/>
    </location>
</feature>
<evidence type="ECO:0000313" key="2">
    <source>
        <dbReference type="EMBL" id="MBW0531591.1"/>
    </source>
</evidence>
<feature type="compositionally biased region" description="Polar residues" evidence="1">
    <location>
        <begin position="176"/>
        <end position="189"/>
    </location>
</feature>
<feature type="compositionally biased region" description="Polar residues" evidence="1">
    <location>
        <begin position="1"/>
        <end position="17"/>
    </location>
</feature>
<dbReference type="EMBL" id="AVOT02036980">
    <property type="protein sequence ID" value="MBW0531591.1"/>
    <property type="molecule type" value="Genomic_DNA"/>
</dbReference>
<accession>A0A9Q3F710</accession>
<feature type="region of interest" description="Disordered" evidence="1">
    <location>
        <begin position="133"/>
        <end position="190"/>
    </location>
</feature>